<keyword evidence="7" id="KW-1185">Reference proteome</keyword>
<evidence type="ECO:0008006" key="8">
    <source>
        <dbReference type="Google" id="ProtNLM"/>
    </source>
</evidence>
<dbReference type="InterPro" id="IPR024087">
    <property type="entry name" value="Creatininase-like_sf"/>
</dbReference>
<proteinExistence type="inferred from homology"/>
<dbReference type="GO" id="GO:0046872">
    <property type="term" value="F:metal ion binding"/>
    <property type="evidence" value="ECO:0007669"/>
    <property type="project" value="UniProtKB-KW"/>
</dbReference>
<evidence type="ECO:0000256" key="2">
    <source>
        <dbReference type="ARBA" id="ARBA00022723"/>
    </source>
</evidence>
<dbReference type="PANTHER" id="PTHR35005">
    <property type="entry name" value="3-DEHYDRO-SCYLLO-INOSOSE HYDROLASE"/>
    <property type="match status" value="1"/>
</dbReference>
<evidence type="ECO:0000256" key="1">
    <source>
        <dbReference type="ARBA" id="ARBA00001947"/>
    </source>
</evidence>
<sequence>MIPNSKSIELKYKTWVQIQTYLTKSDLVIVPIGAIEQHGMSCPLYTDALLAEYFALKVGFDNNVLVSPTIAVGDSLIHLNFPGTISLKPTTLITVIKDYINSLYIGGFRRFLVVNGHGDNYGCILAAFSELGNELSGMRYFVKDFWDFPSFREIMQTEFGDSNGGHADATDASILLAIDDTLVNKELLSNEFAKVSYWISRDLVNELYTKSGVINANQKLASAVIGDKLITEAVNGYSKLLNELTK</sequence>
<dbReference type="RefSeq" id="WP_105037865.1">
    <property type="nucleotide sequence ID" value="NZ_PPSL01000001.1"/>
</dbReference>
<dbReference type="PANTHER" id="PTHR35005:SF1">
    <property type="entry name" value="2-AMINO-5-FORMYLAMINO-6-RIBOSYLAMINOPYRIMIDIN-4(3H)-ONE 5'-MONOPHOSPHATE DEFORMYLASE"/>
    <property type="match status" value="1"/>
</dbReference>
<name>A0A2S7T280_9BACT</name>
<organism evidence="6 7">
    <name type="scientific">Flavipsychrobacter stenotrophus</name>
    <dbReference type="NCBI Taxonomy" id="2077091"/>
    <lineage>
        <taxon>Bacteria</taxon>
        <taxon>Pseudomonadati</taxon>
        <taxon>Bacteroidota</taxon>
        <taxon>Chitinophagia</taxon>
        <taxon>Chitinophagales</taxon>
        <taxon>Chitinophagaceae</taxon>
        <taxon>Flavipsychrobacter</taxon>
    </lineage>
</organism>
<evidence type="ECO:0000313" key="6">
    <source>
        <dbReference type="EMBL" id="PQJ12981.1"/>
    </source>
</evidence>
<dbReference type="GO" id="GO:0009231">
    <property type="term" value="P:riboflavin biosynthetic process"/>
    <property type="evidence" value="ECO:0007669"/>
    <property type="project" value="TreeGrafter"/>
</dbReference>
<evidence type="ECO:0000256" key="3">
    <source>
        <dbReference type="ARBA" id="ARBA00022801"/>
    </source>
</evidence>
<comment type="cofactor">
    <cofactor evidence="1">
        <name>Zn(2+)</name>
        <dbReference type="ChEBI" id="CHEBI:29105"/>
    </cofactor>
</comment>
<dbReference type="Proteomes" id="UP000239872">
    <property type="component" value="Unassembled WGS sequence"/>
</dbReference>
<protein>
    <recommendedName>
        <fullName evidence="8">Amidase</fullName>
    </recommendedName>
</protein>
<dbReference type="SUPFAM" id="SSF102215">
    <property type="entry name" value="Creatininase"/>
    <property type="match status" value="1"/>
</dbReference>
<dbReference type="GO" id="GO:0016811">
    <property type="term" value="F:hydrolase activity, acting on carbon-nitrogen (but not peptide) bonds, in linear amides"/>
    <property type="evidence" value="ECO:0007669"/>
    <property type="project" value="TreeGrafter"/>
</dbReference>
<dbReference type="Gene3D" id="3.40.50.10310">
    <property type="entry name" value="Creatininase"/>
    <property type="match status" value="1"/>
</dbReference>
<evidence type="ECO:0000256" key="5">
    <source>
        <dbReference type="ARBA" id="ARBA00024029"/>
    </source>
</evidence>
<gene>
    <name evidence="6" type="ORF">CJD36_004350</name>
</gene>
<comment type="similarity">
    <text evidence="5">Belongs to the creatininase superfamily.</text>
</comment>
<accession>A0A2S7T280</accession>
<dbReference type="AlphaFoldDB" id="A0A2S7T280"/>
<dbReference type="InterPro" id="IPR003785">
    <property type="entry name" value="Creatininase/forma_Hydrolase"/>
</dbReference>
<comment type="caution">
    <text evidence="6">The sequence shown here is derived from an EMBL/GenBank/DDBJ whole genome shotgun (WGS) entry which is preliminary data.</text>
</comment>
<keyword evidence="3" id="KW-0378">Hydrolase</keyword>
<dbReference type="Pfam" id="PF02633">
    <property type="entry name" value="Creatininase"/>
    <property type="match status" value="1"/>
</dbReference>
<evidence type="ECO:0000256" key="4">
    <source>
        <dbReference type="ARBA" id="ARBA00022833"/>
    </source>
</evidence>
<reference evidence="6 7" key="1">
    <citation type="submission" date="2018-01" db="EMBL/GenBank/DDBJ databases">
        <title>A novel member of the phylum Bacteroidetes isolated from glacier ice.</title>
        <authorList>
            <person name="Liu Q."/>
            <person name="Xin Y.-H."/>
        </authorList>
    </citation>
    <scope>NUCLEOTIDE SEQUENCE [LARGE SCALE GENOMIC DNA]</scope>
    <source>
        <strain evidence="6 7">RB1R16</strain>
    </source>
</reference>
<dbReference type="EMBL" id="PPSL01000001">
    <property type="protein sequence ID" value="PQJ12981.1"/>
    <property type="molecule type" value="Genomic_DNA"/>
</dbReference>
<keyword evidence="2" id="KW-0479">Metal-binding</keyword>
<keyword evidence="4" id="KW-0862">Zinc</keyword>
<evidence type="ECO:0000313" key="7">
    <source>
        <dbReference type="Proteomes" id="UP000239872"/>
    </source>
</evidence>